<evidence type="ECO:0000313" key="1">
    <source>
        <dbReference type="Proteomes" id="UP000887575"/>
    </source>
</evidence>
<accession>A0AAF3F9Y6</accession>
<evidence type="ECO:0000313" key="2">
    <source>
        <dbReference type="WBParaSite" id="MBELARI_LOCUS3717"/>
    </source>
</evidence>
<name>A0AAF3F9Y6_9BILA</name>
<keyword evidence="1" id="KW-1185">Reference proteome</keyword>
<dbReference type="AlphaFoldDB" id="A0AAF3F9Y6"/>
<dbReference type="WBParaSite" id="MBELARI_LOCUS3717">
    <property type="protein sequence ID" value="MBELARI_LOCUS3717"/>
    <property type="gene ID" value="MBELARI_LOCUS3717"/>
</dbReference>
<dbReference type="Proteomes" id="UP000887575">
    <property type="component" value="Unassembled WGS sequence"/>
</dbReference>
<protein>
    <submittedName>
        <fullName evidence="2">Uncharacterized protein</fullName>
    </submittedName>
</protein>
<proteinExistence type="predicted"/>
<sequence length="101" mass="11545">MRALAKQAAYDIFNTKSQIDAQDLDALNLFIEYSRMNDKVIGQSVVQVHKMDQAEEKIGEIKALLEANYNVEKAKNKEIDGFLLLLEESLLKSGWKFILIK</sequence>
<reference evidence="2" key="1">
    <citation type="submission" date="2024-02" db="UniProtKB">
        <authorList>
            <consortium name="WormBaseParasite"/>
        </authorList>
    </citation>
    <scope>IDENTIFICATION</scope>
</reference>
<organism evidence="1 2">
    <name type="scientific">Mesorhabditis belari</name>
    <dbReference type="NCBI Taxonomy" id="2138241"/>
    <lineage>
        <taxon>Eukaryota</taxon>
        <taxon>Metazoa</taxon>
        <taxon>Ecdysozoa</taxon>
        <taxon>Nematoda</taxon>
        <taxon>Chromadorea</taxon>
        <taxon>Rhabditida</taxon>
        <taxon>Rhabditina</taxon>
        <taxon>Rhabditomorpha</taxon>
        <taxon>Rhabditoidea</taxon>
        <taxon>Rhabditidae</taxon>
        <taxon>Mesorhabditinae</taxon>
        <taxon>Mesorhabditis</taxon>
    </lineage>
</organism>